<feature type="compositionally biased region" description="Basic and acidic residues" evidence="1">
    <location>
        <begin position="257"/>
        <end position="274"/>
    </location>
</feature>
<feature type="region of interest" description="Disordered" evidence="1">
    <location>
        <begin position="25"/>
        <end position="50"/>
    </location>
</feature>
<feature type="compositionally biased region" description="Polar residues" evidence="1">
    <location>
        <begin position="139"/>
        <end position="148"/>
    </location>
</feature>
<reference evidence="2" key="1">
    <citation type="submission" date="2020-02" db="EMBL/GenBank/DDBJ databases">
        <authorList>
            <person name="Meier V. D."/>
        </authorList>
    </citation>
    <scope>NUCLEOTIDE SEQUENCE</scope>
    <source>
        <strain evidence="2">AVDCRST_MAG59</strain>
    </source>
</reference>
<accession>A0A6J4VLS2</accession>
<organism evidence="2">
    <name type="scientific">uncultured Thermomicrobiales bacterium</name>
    <dbReference type="NCBI Taxonomy" id="1645740"/>
    <lineage>
        <taxon>Bacteria</taxon>
        <taxon>Pseudomonadati</taxon>
        <taxon>Thermomicrobiota</taxon>
        <taxon>Thermomicrobia</taxon>
        <taxon>Thermomicrobiales</taxon>
        <taxon>environmental samples</taxon>
    </lineage>
</organism>
<evidence type="ECO:0000313" key="2">
    <source>
        <dbReference type="EMBL" id="CAA9582796.1"/>
    </source>
</evidence>
<feature type="region of interest" description="Disordered" evidence="1">
    <location>
        <begin position="314"/>
        <end position="343"/>
    </location>
</feature>
<dbReference type="EMBL" id="CADCWF010000357">
    <property type="protein sequence ID" value="CAA9582796.1"/>
    <property type="molecule type" value="Genomic_DNA"/>
</dbReference>
<gene>
    <name evidence="2" type="ORF">AVDCRST_MAG59-5017</name>
</gene>
<protein>
    <submittedName>
        <fullName evidence="2">Uncharacterized protein</fullName>
    </submittedName>
</protein>
<name>A0A6J4VLS2_9BACT</name>
<sequence length="343" mass="36768">MRLIFGGTSGRNRTCGFRVRNPTLYPRTPSRGFDGGLTSPGTARPSGSGAWIQGAQRSLSRLPVETAVHRFANPCSPGHRRDQELRGQSVCGIGHGERGGDDRGERRRPGQVMRNQREFNRTDLGPMNEMDRRMHEENATNPPRKQTPASPPSRNPAGVATPQRAGGRVTGEPAAVVPATRRGAPWPPSCADEGGGATAPEPQRVSRRSRSAPLEATAGDAPLLAPRSPVLTPAPAAPAAPAEVAARGSGAGLRSTENPERAESERAKSPEEPPPRGPAGQSCGQAIEPMCVHVCPFIGKVRRPPTWWTGQRWRRRLDRGPAVPSDHGRESPMASYADLRHSQ</sequence>
<feature type="compositionally biased region" description="Basic and acidic residues" evidence="1">
    <location>
        <begin position="95"/>
        <end position="108"/>
    </location>
</feature>
<feature type="compositionally biased region" description="Basic and acidic residues" evidence="1">
    <location>
        <begin position="129"/>
        <end position="138"/>
    </location>
</feature>
<evidence type="ECO:0000256" key="1">
    <source>
        <dbReference type="SAM" id="MobiDB-lite"/>
    </source>
</evidence>
<feature type="region of interest" description="Disordered" evidence="1">
    <location>
        <begin position="73"/>
        <end position="284"/>
    </location>
</feature>
<proteinExistence type="predicted"/>
<dbReference type="AlphaFoldDB" id="A0A6J4VLS2"/>
<feature type="compositionally biased region" description="Low complexity" evidence="1">
    <location>
        <begin position="233"/>
        <end position="246"/>
    </location>
</feature>